<gene>
    <name evidence="3" type="ORF">PCL_02430</name>
    <name evidence="2" type="ORF">Purlil1_11214</name>
</gene>
<keyword evidence="5" id="KW-1185">Reference proteome</keyword>
<feature type="compositionally biased region" description="Basic and acidic residues" evidence="1">
    <location>
        <begin position="72"/>
        <end position="95"/>
    </location>
</feature>
<feature type="region of interest" description="Disordered" evidence="1">
    <location>
        <begin position="37"/>
        <end position="115"/>
    </location>
</feature>
<dbReference type="AlphaFoldDB" id="A0A2U3E0J0"/>
<reference evidence="2 5" key="4">
    <citation type="journal article" date="2024" name="Microbiol. Resour. Announc.">
        <title>Genome annotations for the ascomycete fungi Trichoderma harzianum, Trichoderma aggressivum, and Purpureocillium lilacinum.</title>
        <authorList>
            <person name="Beijen E.P.W."/>
            <person name="Ohm R.A."/>
        </authorList>
    </citation>
    <scope>NUCLEOTIDE SEQUENCE [LARGE SCALE GENOMIC DNA]</scope>
    <source>
        <strain evidence="2 5">CBS 150709</strain>
    </source>
</reference>
<evidence type="ECO:0000313" key="3">
    <source>
        <dbReference type="EMBL" id="PWI68029.1"/>
    </source>
</evidence>
<evidence type="ECO:0000256" key="1">
    <source>
        <dbReference type="SAM" id="MobiDB-lite"/>
    </source>
</evidence>
<feature type="compositionally biased region" description="Basic and acidic residues" evidence="1">
    <location>
        <begin position="50"/>
        <end position="66"/>
    </location>
</feature>
<sequence length="287" mass="30434">MADGCPADKNKAKGKAETEHQIWMGIAPTMIPDRQWAEHDSGTAETWDEMTQKRDRRPYETTRGTERGVWTRRVDMTSAAEERQSPFRCDERRCPSDPAGWPGLGGGGGRGGGGGEGVRCGPIRSSPRIEIEVAATRPLAAWVVAPSPRSQAPQEPAPEQMAGVRAGIPKGGVAEGGHGARARRGGAAACAKGHQPLSSCCRGQTVEWVCSMQCVPGNVSHRAPAPPVPCRHIIDELPRSLFSRLLVLRLQQHPGGGRLAGVTGAPPLISRSAVAPQGRHTNVVAAL</sequence>
<reference evidence="3 4" key="2">
    <citation type="journal article" date="2016" name="Front. Microbiol.">
        <title>Genome and transcriptome sequences reveal the specific parasitism of the nematophagous Purpureocillium lilacinum 36-1.</title>
        <authorList>
            <person name="Xie J."/>
            <person name="Li S."/>
            <person name="Mo C."/>
            <person name="Xiao X."/>
            <person name="Peng D."/>
            <person name="Wang G."/>
            <person name="Xiao Y."/>
        </authorList>
    </citation>
    <scope>NUCLEOTIDE SEQUENCE [LARGE SCALE GENOMIC DNA]</scope>
    <source>
        <strain evidence="3 4">36-1</strain>
    </source>
</reference>
<dbReference type="EMBL" id="JAWRVI010000064">
    <property type="protein sequence ID" value="KAK4082556.1"/>
    <property type="molecule type" value="Genomic_DNA"/>
</dbReference>
<dbReference type="EMBL" id="LCWV01000016">
    <property type="protein sequence ID" value="PWI68029.1"/>
    <property type="molecule type" value="Genomic_DNA"/>
</dbReference>
<comment type="caution">
    <text evidence="3">The sequence shown here is derived from an EMBL/GenBank/DDBJ whole genome shotgun (WGS) entry which is preliminary data.</text>
</comment>
<dbReference type="Proteomes" id="UP001287286">
    <property type="component" value="Unassembled WGS sequence"/>
</dbReference>
<dbReference type="Proteomes" id="UP000245956">
    <property type="component" value="Unassembled WGS sequence"/>
</dbReference>
<reference evidence="3" key="1">
    <citation type="submission" date="2015-05" db="EMBL/GenBank/DDBJ databases">
        <authorList>
            <person name="Wang D.B."/>
            <person name="Wang M."/>
        </authorList>
    </citation>
    <scope>NUCLEOTIDE SEQUENCE</scope>
    <source>
        <strain evidence="3">36-1</strain>
    </source>
</reference>
<evidence type="ECO:0000313" key="4">
    <source>
        <dbReference type="Proteomes" id="UP000245956"/>
    </source>
</evidence>
<evidence type="ECO:0000313" key="5">
    <source>
        <dbReference type="Proteomes" id="UP001287286"/>
    </source>
</evidence>
<organism evidence="3 4">
    <name type="scientific">Purpureocillium lilacinum</name>
    <name type="common">Paecilomyces lilacinus</name>
    <dbReference type="NCBI Taxonomy" id="33203"/>
    <lineage>
        <taxon>Eukaryota</taxon>
        <taxon>Fungi</taxon>
        <taxon>Dikarya</taxon>
        <taxon>Ascomycota</taxon>
        <taxon>Pezizomycotina</taxon>
        <taxon>Sordariomycetes</taxon>
        <taxon>Hypocreomycetidae</taxon>
        <taxon>Hypocreales</taxon>
        <taxon>Ophiocordycipitaceae</taxon>
        <taxon>Purpureocillium</taxon>
    </lineage>
</organism>
<reference evidence="2" key="3">
    <citation type="submission" date="2023-11" db="EMBL/GenBank/DDBJ databases">
        <authorList>
            <person name="Beijen E."/>
            <person name="Ohm R.A."/>
        </authorList>
    </citation>
    <scope>NUCLEOTIDE SEQUENCE</scope>
    <source>
        <strain evidence="2">CBS 150709</strain>
    </source>
</reference>
<name>A0A2U3E0J0_PURLI</name>
<accession>A0A2U3E0J0</accession>
<proteinExistence type="predicted"/>
<feature type="compositionally biased region" description="Gly residues" evidence="1">
    <location>
        <begin position="102"/>
        <end position="115"/>
    </location>
</feature>
<protein>
    <submittedName>
        <fullName evidence="3">Uncharacterized protein</fullName>
    </submittedName>
</protein>
<evidence type="ECO:0000313" key="2">
    <source>
        <dbReference type="EMBL" id="KAK4082556.1"/>
    </source>
</evidence>